<name>A0A7N5K5T8_AILME</name>
<reference evidence="5" key="2">
    <citation type="submission" date="2025-08" db="UniProtKB">
        <authorList>
            <consortium name="Ensembl"/>
        </authorList>
    </citation>
    <scope>IDENTIFICATION</scope>
</reference>
<feature type="compositionally biased region" description="Low complexity" evidence="2">
    <location>
        <begin position="102"/>
        <end position="111"/>
    </location>
</feature>
<protein>
    <recommendedName>
        <fullName evidence="4">MHC class I-like antigen recognition-like domain-containing protein</fullName>
    </recommendedName>
</protein>
<evidence type="ECO:0000256" key="1">
    <source>
        <dbReference type="ARBA" id="ARBA00023180"/>
    </source>
</evidence>
<feature type="compositionally biased region" description="Basic and acidic residues" evidence="2">
    <location>
        <begin position="172"/>
        <end position="183"/>
    </location>
</feature>
<evidence type="ECO:0000313" key="6">
    <source>
        <dbReference type="Proteomes" id="UP000008912"/>
    </source>
</evidence>
<feature type="domain" description="MHC class I-like antigen recognition-like" evidence="4">
    <location>
        <begin position="171"/>
        <end position="219"/>
    </location>
</feature>
<dbReference type="InterPro" id="IPR011162">
    <property type="entry name" value="MHC_I/II-like_Ag-recog"/>
</dbReference>
<accession>A0A7N5K5T8</accession>
<evidence type="ECO:0000256" key="3">
    <source>
        <dbReference type="SAM" id="SignalP"/>
    </source>
</evidence>
<reference evidence="5 6" key="1">
    <citation type="journal article" date="2010" name="Nature">
        <title>The sequence and de novo assembly of the giant panda genome.</title>
        <authorList>
            <person name="Li R."/>
            <person name="Fan W."/>
            <person name="Tian G."/>
            <person name="Zhu H."/>
            <person name="He L."/>
            <person name="Cai J."/>
            <person name="Huang Q."/>
            <person name="Cai Q."/>
            <person name="Li B."/>
            <person name="Bai Y."/>
            <person name="Zhang Z."/>
            <person name="Zhang Y."/>
            <person name="Wang W."/>
            <person name="Li J."/>
            <person name="Wei F."/>
            <person name="Li H."/>
            <person name="Jian M."/>
            <person name="Li J."/>
            <person name="Zhang Z."/>
            <person name="Nielsen R."/>
            <person name="Li D."/>
            <person name="Gu W."/>
            <person name="Yang Z."/>
            <person name="Xuan Z."/>
            <person name="Ryder O.A."/>
            <person name="Leung F.C."/>
            <person name="Zhou Y."/>
            <person name="Cao J."/>
            <person name="Sun X."/>
            <person name="Fu Y."/>
            <person name="Fang X."/>
            <person name="Guo X."/>
            <person name="Wang B."/>
            <person name="Hou R."/>
            <person name="Shen F."/>
            <person name="Mu B."/>
            <person name="Ni P."/>
            <person name="Lin R."/>
            <person name="Qian W."/>
            <person name="Wang G."/>
            <person name="Yu C."/>
            <person name="Nie W."/>
            <person name="Wang J."/>
            <person name="Wu Z."/>
            <person name="Liang H."/>
            <person name="Min J."/>
            <person name="Wu Q."/>
            <person name="Cheng S."/>
            <person name="Ruan J."/>
            <person name="Wang M."/>
            <person name="Shi Z."/>
            <person name="Wen M."/>
            <person name="Liu B."/>
            <person name="Ren X."/>
            <person name="Zheng H."/>
            <person name="Dong D."/>
            <person name="Cook K."/>
            <person name="Shan G."/>
            <person name="Zhang H."/>
            <person name="Kosiol C."/>
            <person name="Xie X."/>
            <person name="Lu Z."/>
            <person name="Zheng H."/>
            <person name="Li Y."/>
            <person name="Steiner C.C."/>
            <person name="Lam T.T."/>
            <person name="Lin S."/>
            <person name="Zhang Q."/>
            <person name="Li G."/>
            <person name="Tian J."/>
            <person name="Gong T."/>
            <person name="Liu H."/>
            <person name="Zhang D."/>
            <person name="Fang L."/>
            <person name="Ye C."/>
            <person name="Zhang J."/>
            <person name="Hu W."/>
            <person name="Xu A."/>
            <person name="Ren Y."/>
            <person name="Zhang G."/>
            <person name="Bruford M.W."/>
            <person name="Li Q."/>
            <person name="Ma L."/>
            <person name="Guo Y."/>
            <person name="An N."/>
            <person name="Hu Y."/>
            <person name="Zheng Y."/>
            <person name="Shi Y."/>
            <person name="Li Z."/>
            <person name="Liu Q."/>
            <person name="Chen Y."/>
            <person name="Zhao J."/>
            <person name="Qu N."/>
            <person name="Zhao S."/>
            <person name="Tian F."/>
            <person name="Wang X."/>
            <person name="Wang H."/>
            <person name="Xu L."/>
            <person name="Liu X."/>
            <person name="Vinar T."/>
            <person name="Wang Y."/>
            <person name="Lam T.W."/>
            <person name="Yiu S.M."/>
            <person name="Liu S."/>
            <person name="Zhang H."/>
            <person name="Li D."/>
            <person name="Huang Y."/>
            <person name="Wang X."/>
            <person name="Yang G."/>
            <person name="Jiang Z."/>
            <person name="Wang J."/>
            <person name="Qin N."/>
            <person name="Li L."/>
            <person name="Li J."/>
            <person name="Bolund L."/>
            <person name="Kristiansen K."/>
            <person name="Wong G.K."/>
            <person name="Olson M."/>
            <person name="Zhang X."/>
            <person name="Li S."/>
            <person name="Yang H."/>
            <person name="Wang J."/>
            <person name="Wang J."/>
        </authorList>
    </citation>
    <scope>NUCLEOTIDE SEQUENCE [LARGE SCALE GENOMIC DNA]</scope>
</reference>
<dbReference type="InterPro" id="IPR011161">
    <property type="entry name" value="MHC_I-like_Ag-recog"/>
</dbReference>
<reference evidence="5" key="3">
    <citation type="submission" date="2025-09" db="UniProtKB">
        <authorList>
            <consortium name="Ensembl"/>
        </authorList>
    </citation>
    <scope>IDENTIFICATION</scope>
</reference>
<proteinExistence type="predicted"/>
<sequence length="299" mass="31299">DSITPQTLRVWAVGPRILLLLLSEALAVTETWAGECGGGKKGPLRGGSEGTAGWGRGTPGEGASPPPPPQTLSRPRPSPGLCFPVPPRLRPALPYSVPPPASLSAASTCAPGPAAGGESDEVSAPARPQACAPCGIWAPPCPGRAAGSPGTWKSATCRTRSSCGSTATQRVRGMEPRAPRGEQEGPEDWDPETRRFKHNAQAFQVSLQALRGYYNRSEAVRLRRRGLHRPEPRPALLDRGGHGGCRSPAAARRKWEAARVRLNTTGTIWTARAWSGAWTGSAAPGEREGDAAARSGVPG</sequence>
<feature type="compositionally biased region" description="Gly residues" evidence="2">
    <location>
        <begin position="35"/>
        <end position="60"/>
    </location>
</feature>
<evidence type="ECO:0000256" key="2">
    <source>
        <dbReference type="SAM" id="MobiDB-lite"/>
    </source>
</evidence>
<dbReference type="Pfam" id="PF00129">
    <property type="entry name" value="MHC_I"/>
    <property type="match status" value="1"/>
</dbReference>
<dbReference type="SUPFAM" id="SSF54452">
    <property type="entry name" value="MHC antigen-recognition domain"/>
    <property type="match status" value="1"/>
</dbReference>
<evidence type="ECO:0000313" key="5">
    <source>
        <dbReference type="Ensembl" id="ENSAMEP00000035041.1"/>
    </source>
</evidence>
<evidence type="ECO:0000259" key="4">
    <source>
        <dbReference type="Pfam" id="PF00129"/>
    </source>
</evidence>
<organism evidence="5 6">
    <name type="scientific">Ailuropoda melanoleuca</name>
    <name type="common">Giant panda</name>
    <dbReference type="NCBI Taxonomy" id="9646"/>
    <lineage>
        <taxon>Eukaryota</taxon>
        <taxon>Metazoa</taxon>
        <taxon>Chordata</taxon>
        <taxon>Craniata</taxon>
        <taxon>Vertebrata</taxon>
        <taxon>Euteleostomi</taxon>
        <taxon>Mammalia</taxon>
        <taxon>Eutheria</taxon>
        <taxon>Laurasiatheria</taxon>
        <taxon>Carnivora</taxon>
        <taxon>Caniformia</taxon>
        <taxon>Ursidae</taxon>
        <taxon>Ailuropoda</taxon>
    </lineage>
</organism>
<keyword evidence="1" id="KW-0325">Glycoprotein</keyword>
<dbReference type="AlphaFoldDB" id="A0A7N5K5T8"/>
<feature type="compositionally biased region" description="Polar residues" evidence="2">
    <location>
        <begin position="152"/>
        <end position="169"/>
    </location>
</feature>
<keyword evidence="6" id="KW-1185">Reference proteome</keyword>
<feature type="signal peptide" evidence="3">
    <location>
        <begin position="1"/>
        <end position="33"/>
    </location>
</feature>
<feature type="region of interest" description="Disordered" evidence="2">
    <location>
        <begin position="33"/>
        <end position="85"/>
    </location>
</feature>
<dbReference type="Gene3D" id="3.30.500.10">
    <property type="entry name" value="MHC class I-like antigen recognition-like"/>
    <property type="match status" value="1"/>
</dbReference>
<feature type="region of interest" description="Disordered" evidence="2">
    <location>
        <begin position="277"/>
        <end position="299"/>
    </location>
</feature>
<feature type="chain" id="PRO_5030688836" description="MHC class I-like antigen recognition-like domain-containing protein" evidence="3">
    <location>
        <begin position="34"/>
        <end position="299"/>
    </location>
</feature>
<keyword evidence="3" id="KW-0732">Signal</keyword>
<feature type="region of interest" description="Disordered" evidence="2">
    <location>
        <begin position="100"/>
        <end position="126"/>
    </location>
</feature>
<dbReference type="Ensembl" id="ENSAMET00000031551.1">
    <property type="protein sequence ID" value="ENSAMEP00000035041.1"/>
    <property type="gene ID" value="ENSAMEG00000024009.1"/>
</dbReference>
<dbReference type="InParanoid" id="A0A7N5K5T8"/>
<feature type="region of interest" description="Disordered" evidence="2">
    <location>
        <begin position="152"/>
        <end position="192"/>
    </location>
</feature>
<dbReference type="Proteomes" id="UP000008912">
    <property type="component" value="Unassembled WGS sequence"/>
</dbReference>
<dbReference type="InterPro" id="IPR037055">
    <property type="entry name" value="MHC_I-like_Ag-recog_sf"/>
</dbReference>
<dbReference type="GeneTree" id="ENSGT01090000263249"/>